<dbReference type="PANTHER" id="PTHR13710:SF153">
    <property type="entry name" value="RECQ-LIKE DNA HELICASE BLM"/>
    <property type="match status" value="1"/>
</dbReference>
<dbReference type="GO" id="GO:0005524">
    <property type="term" value="F:ATP binding"/>
    <property type="evidence" value="ECO:0007669"/>
    <property type="project" value="UniProtKB-KW"/>
</dbReference>
<keyword evidence="10" id="KW-0862">Zinc</keyword>
<keyword evidence="7" id="KW-0227">DNA damage</keyword>
<dbReference type="SMART" id="SM00490">
    <property type="entry name" value="HELICc"/>
    <property type="match status" value="1"/>
</dbReference>
<dbReference type="PROSITE" id="PS50967">
    <property type="entry name" value="HRDC"/>
    <property type="match status" value="1"/>
</dbReference>
<dbReference type="GO" id="GO:0003677">
    <property type="term" value="F:DNA binding"/>
    <property type="evidence" value="ECO:0007669"/>
    <property type="project" value="UniProtKB-KW"/>
</dbReference>
<evidence type="ECO:0000256" key="1">
    <source>
        <dbReference type="ARBA" id="ARBA00001947"/>
    </source>
</evidence>
<dbReference type="Pfam" id="PF00270">
    <property type="entry name" value="DEAD"/>
    <property type="match status" value="1"/>
</dbReference>
<dbReference type="InterPro" id="IPR036388">
    <property type="entry name" value="WH-like_DNA-bd_sf"/>
</dbReference>
<accession>A0AAJ6YWS3</accession>
<dbReference type="GeneID" id="105368490"/>
<evidence type="ECO:0000256" key="17">
    <source>
        <dbReference type="ARBA" id="ARBA00034808"/>
    </source>
</evidence>
<feature type="domain" description="HRDC" evidence="23">
    <location>
        <begin position="967"/>
        <end position="1047"/>
    </location>
</feature>
<dbReference type="SMART" id="SM00487">
    <property type="entry name" value="DEXDc"/>
    <property type="match status" value="1"/>
</dbReference>
<keyword evidence="13" id="KW-0234">DNA repair</keyword>
<dbReference type="InterPro" id="IPR010997">
    <property type="entry name" value="HRDC-like_sf"/>
</dbReference>
<gene>
    <name evidence="27" type="primary">LOC105368490</name>
</gene>
<dbReference type="InterPro" id="IPR018982">
    <property type="entry name" value="RQC_domain"/>
</dbReference>
<keyword evidence="8" id="KW-0378">Hydrolase</keyword>
<evidence type="ECO:0000256" key="15">
    <source>
        <dbReference type="ARBA" id="ARBA00023242"/>
    </source>
</evidence>
<dbReference type="FunFam" id="3.40.50.300:FF:000537">
    <property type="entry name" value="Bloom syndrome RecQ-like helicase"/>
    <property type="match status" value="1"/>
</dbReference>
<keyword evidence="12" id="KW-0238">DNA-binding</keyword>
<evidence type="ECO:0000256" key="18">
    <source>
        <dbReference type="ARBA" id="ARBA00044542"/>
    </source>
</evidence>
<dbReference type="EC" id="5.6.2.4" evidence="17"/>
<evidence type="ECO:0000256" key="12">
    <source>
        <dbReference type="ARBA" id="ARBA00023125"/>
    </source>
</evidence>
<comment type="catalytic activity">
    <reaction evidence="19">
        <text>ATP + H2O = ADP + phosphate + H(+)</text>
        <dbReference type="Rhea" id="RHEA:13065"/>
        <dbReference type="ChEBI" id="CHEBI:15377"/>
        <dbReference type="ChEBI" id="CHEBI:15378"/>
        <dbReference type="ChEBI" id="CHEBI:30616"/>
        <dbReference type="ChEBI" id="CHEBI:43474"/>
        <dbReference type="ChEBI" id="CHEBI:456216"/>
    </reaction>
</comment>
<keyword evidence="5" id="KW-0479">Metal-binding</keyword>
<evidence type="ECO:0000256" key="9">
    <source>
        <dbReference type="ARBA" id="ARBA00022806"/>
    </source>
</evidence>
<evidence type="ECO:0000259" key="23">
    <source>
        <dbReference type="PROSITE" id="PS50967"/>
    </source>
</evidence>
<keyword evidence="11" id="KW-0067">ATP-binding</keyword>
<evidence type="ECO:0000313" key="26">
    <source>
        <dbReference type="Proteomes" id="UP000695007"/>
    </source>
</evidence>
<dbReference type="Proteomes" id="UP000695007">
    <property type="component" value="Unplaced"/>
</dbReference>
<evidence type="ECO:0000256" key="21">
    <source>
        <dbReference type="ARBA" id="ARBA00076065"/>
    </source>
</evidence>
<feature type="domain" description="Helicase C-terminal" evidence="25">
    <location>
        <begin position="635"/>
        <end position="782"/>
    </location>
</feature>
<dbReference type="InterPro" id="IPR002464">
    <property type="entry name" value="DNA/RNA_helicase_DEAH_CS"/>
</dbReference>
<dbReference type="GO" id="GO:0005634">
    <property type="term" value="C:nucleus"/>
    <property type="evidence" value="ECO:0007669"/>
    <property type="project" value="UniProtKB-SubCell"/>
</dbReference>
<dbReference type="GO" id="GO:0046872">
    <property type="term" value="F:metal ion binding"/>
    <property type="evidence" value="ECO:0007669"/>
    <property type="project" value="UniProtKB-KW"/>
</dbReference>
<dbReference type="Gene3D" id="3.40.50.300">
    <property type="entry name" value="P-loop containing nucleotide triphosphate hydrolases"/>
    <property type="match status" value="2"/>
</dbReference>
<dbReference type="RefSeq" id="XP_011505803.1">
    <property type="nucleotide sequence ID" value="XM_011507501.1"/>
</dbReference>
<protein>
    <recommendedName>
        <fullName evidence="20">RecQ-like DNA helicase BLM</fullName>
        <ecNumber evidence="17">5.6.2.4</ecNumber>
    </recommendedName>
    <alternativeName>
        <fullName evidence="21">Bloom syndrome protein homolog</fullName>
    </alternativeName>
    <alternativeName>
        <fullName evidence="18">DNA 3'-5' helicase BLM</fullName>
    </alternativeName>
    <alternativeName>
        <fullName evidence="22">RecQ helicase homolog</fullName>
    </alternativeName>
</protein>
<dbReference type="InterPro" id="IPR044876">
    <property type="entry name" value="HRDC_dom_sf"/>
</dbReference>
<evidence type="ECO:0000259" key="25">
    <source>
        <dbReference type="PROSITE" id="PS51194"/>
    </source>
</evidence>
<evidence type="ECO:0000256" key="7">
    <source>
        <dbReference type="ARBA" id="ARBA00022763"/>
    </source>
</evidence>
<keyword evidence="15" id="KW-0539">Nucleus</keyword>
<dbReference type="AlphaFoldDB" id="A0AAJ6YWS3"/>
<dbReference type="InterPro" id="IPR032284">
    <property type="entry name" value="RecQ_Zn-bd"/>
</dbReference>
<comment type="similarity">
    <text evidence="3">Belongs to the helicase family. RecQ subfamily.</text>
</comment>
<dbReference type="Gene3D" id="1.10.150.80">
    <property type="entry name" value="HRDC domain"/>
    <property type="match status" value="1"/>
</dbReference>
<dbReference type="GO" id="GO:0009378">
    <property type="term" value="F:four-way junction helicase activity"/>
    <property type="evidence" value="ECO:0007669"/>
    <property type="project" value="TreeGrafter"/>
</dbReference>
<keyword evidence="9" id="KW-0347">Helicase</keyword>
<evidence type="ECO:0000256" key="16">
    <source>
        <dbReference type="ARBA" id="ARBA00034617"/>
    </source>
</evidence>
<dbReference type="SMART" id="SM00341">
    <property type="entry name" value="HRDC"/>
    <property type="match status" value="1"/>
</dbReference>
<dbReference type="SMART" id="SM00956">
    <property type="entry name" value="RQC"/>
    <property type="match status" value="1"/>
</dbReference>
<keyword evidence="6" id="KW-0547">Nucleotide-binding</keyword>
<dbReference type="InterPro" id="IPR004589">
    <property type="entry name" value="DNA_helicase_ATP-dep_RecQ"/>
</dbReference>
<evidence type="ECO:0000256" key="22">
    <source>
        <dbReference type="ARBA" id="ARBA00076271"/>
    </source>
</evidence>
<dbReference type="Pfam" id="PF16124">
    <property type="entry name" value="RecQ_Zn_bind"/>
    <property type="match status" value="1"/>
</dbReference>
<dbReference type="KEGG" id="csol:105368490"/>
<evidence type="ECO:0000256" key="20">
    <source>
        <dbReference type="ARBA" id="ARBA00073450"/>
    </source>
</evidence>
<dbReference type="SUPFAM" id="SSF47819">
    <property type="entry name" value="HRDC-like"/>
    <property type="match status" value="1"/>
</dbReference>
<proteinExistence type="inferred from homology"/>
<evidence type="ECO:0000256" key="19">
    <source>
        <dbReference type="ARBA" id="ARBA00049360"/>
    </source>
</evidence>
<keyword evidence="4" id="KW-0235">DNA replication</keyword>
<evidence type="ECO:0000256" key="11">
    <source>
        <dbReference type="ARBA" id="ARBA00022840"/>
    </source>
</evidence>
<evidence type="ECO:0000256" key="3">
    <source>
        <dbReference type="ARBA" id="ARBA00005446"/>
    </source>
</evidence>
<dbReference type="PROSITE" id="PS51194">
    <property type="entry name" value="HELICASE_CTER"/>
    <property type="match status" value="1"/>
</dbReference>
<dbReference type="GO" id="GO:0016787">
    <property type="term" value="F:hydrolase activity"/>
    <property type="evidence" value="ECO:0007669"/>
    <property type="project" value="UniProtKB-KW"/>
</dbReference>
<dbReference type="Pfam" id="PF09382">
    <property type="entry name" value="RQC"/>
    <property type="match status" value="1"/>
</dbReference>
<evidence type="ECO:0000256" key="4">
    <source>
        <dbReference type="ARBA" id="ARBA00022705"/>
    </source>
</evidence>
<dbReference type="InterPro" id="IPR011545">
    <property type="entry name" value="DEAD/DEAH_box_helicase_dom"/>
</dbReference>
<dbReference type="GO" id="GO:0007131">
    <property type="term" value="P:reciprocal meiotic recombination"/>
    <property type="evidence" value="ECO:0007669"/>
    <property type="project" value="UniProtKB-ARBA"/>
</dbReference>
<evidence type="ECO:0000256" key="6">
    <source>
        <dbReference type="ARBA" id="ARBA00022741"/>
    </source>
</evidence>
<dbReference type="GO" id="GO:0043138">
    <property type="term" value="F:3'-5' DNA helicase activity"/>
    <property type="evidence" value="ECO:0007669"/>
    <property type="project" value="UniProtKB-EC"/>
</dbReference>
<evidence type="ECO:0000256" key="14">
    <source>
        <dbReference type="ARBA" id="ARBA00023235"/>
    </source>
</evidence>
<comment type="cofactor">
    <cofactor evidence="1">
        <name>Zn(2+)</name>
        <dbReference type="ChEBI" id="CHEBI:29105"/>
    </cofactor>
</comment>
<comment type="catalytic activity">
    <reaction evidence="16">
        <text>Couples ATP hydrolysis with the unwinding of duplex DNA by translocating in the 3'-5' direction.</text>
        <dbReference type="EC" id="5.6.2.4"/>
    </reaction>
</comment>
<dbReference type="PROSITE" id="PS51192">
    <property type="entry name" value="HELICASE_ATP_BIND_1"/>
    <property type="match status" value="1"/>
</dbReference>
<sequence length="1102" mass="126700">MPLIMSDTNSSNLLIGTPVDSYISDNEDYCNKKTFKSPSSKAQKEPPCKLNLKSLDFDNNLDGWIDSTENDPLISANTFTVTKDKLELDRTKLKDVQIKILEKFYTIINNIPVSVLSKFLQFDIESYTKLNILYQRIRSKIHQIEKKLLTFDLDEELGESISNLDKAIHFSENHNDFVFEPLHGENEHIFTNCIEKDEKIKTNINKDASNNNNNSNKEELDVNYPTDYNATKFSDTSKSDNVKLKTQMTKLNEKIIPVEVKKASVFKLKVPVKATVSPEMYKKLKEMTEKSRQSKFYTNNKIKNNDRITTDLEHSLNNYQDNFEKNINNFNVSHKYHSQDLELSNCPQFDTKKENVVTVSPIYNMSSNYSQTDKIIYKQPNTENNLCDSKSVETLKNDNNECSDNIKYPHSQEMINLFRNKFKLSKFRPNQLQAINATMLQFDCFILMPTGGGKSLCYQLPALLSTGITIVVSPLKSLILDQTQKLSSLNIPAAHLSGTLTIDQTEAIYSQLSKENPILKLLYVTPEKLSVSQRLCNSLKTLYERRQLARFVIDEAHCVSQWGHDFRQDYKKLRELRRNYSTVPIMALTATATPRVRTDILCQLGLTSPKWFISSFNRPNLRYSIINKSHKNSSDEVIGLIKIKFKNDCGIIYCLSRKDCDDYARQMKMNGIKALSYHAGLTDKQRTEIQNQWISEKIKVVCATIAFGMGIDKPNVRFVIHAILPKSIEGYYQESGRAGRDSKSAECILFYNYKDMYRHKRMIETDAASNKNTQKIHIDNLKQMVSFCENTSDCRRALQLNYFGEVFNRKFCISNKETACDNCRNQGQFHNLNITEDAKALVTIVQDLTKNNRLTVLQIVEIYKGNSLTKMKDSGYDKHRFYGKGKSLAEHDIERLLHKLVIENYLEETMYVNNEITYAYLKLGSNAKILMTSSTLKLYLQIRKTIDNSSARATVSAVLLADNKALTEIQQRCYTELVQIIRGLANGLNISINSVIDLDALQIMSKQLPESEEAMLKIDRITKANYDKYGKSLLNITQKYALEKNELLKKCKSSKTSYLNKNSKDNHCIKYTKAVKGIKRKRATRKCSSKTKKYKYSESCRE</sequence>
<organism evidence="26 27">
    <name type="scientific">Ceratosolen solmsi marchali</name>
    <dbReference type="NCBI Taxonomy" id="326594"/>
    <lineage>
        <taxon>Eukaryota</taxon>
        <taxon>Metazoa</taxon>
        <taxon>Ecdysozoa</taxon>
        <taxon>Arthropoda</taxon>
        <taxon>Hexapoda</taxon>
        <taxon>Insecta</taxon>
        <taxon>Pterygota</taxon>
        <taxon>Neoptera</taxon>
        <taxon>Endopterygota</taxon>
        <taxon>Hymenoptera</taxon>
        <taxon>Apocrita</taxon>
        <taxon>Proctotrupomorpha</taxon>
        <taxon>Chalcidoidea</taxon>
        <taxon>Agaonidae</taxon>
        <taxon>Agaoninae</taxon>
        <taxon>Ceratosolen</taxon>
    </lineage>
</organism>
<dbReference type="InterPro" id="IPR002121">
    <property type="entry name" value="HRDC_dom"/>
</dbReference>
<dbReference type="InterPro" id="IPR027417">
    <property type="entry name" value="P-loop_NTPase"/>
</dbReference>
<comment type="subcellular location">
    <subcellularLocation>
        <location evidence="2">Nucleus</location>
    </subcellularLocation>
</comment>
<evidence type="ECO:0000256" key="13">
    <source>
        <dbReference type="ARBA" id="ARBA00023204"/>
    </source>
</evidence>
<feature type="domain" description="Helicase ATP-binding" evidence="24">
    <location>
        <begin position="435"/>
        <end position="610"/>
    </location>
</feature>
<evidence type="ECO:0000259" key="24">
    <source>
        <dbReference type="PROSITE" id="PS51192"/>
    </source>
</evidence>
<reference evidence="27" key="1">
    <citation type="submission" date="2025-08" db="UniProtKB">
        <authorList>
            <consortium name="RefSeq"/>
        </authorList>
    </citation>
    <scope>IDENTIFICATION</scope>
</reference>
<keyword evidence="26" id="KW-1185">Reference proteome</keyword>
<dbReference type="NCBIfam" id="TIGR00614">
    <property type="entry name" value="recQ_fam"/>
    <property type="match status" value="1"/>
</dbReference>
<evidence type="ECO:0000256" key="10">
    <source>
        <dbReference type="ARBA" id="ARBA00022833"/>
    </source>
</evidence>
<dbReference type="GO" id="GO:0006260">
    <property type="term" value="P:DNA replication"/>
    <property type="evidence" value="ECO:0007669"/>
    <property type="project" value="UniProtKB-KW"/>
</dbReference>
<dbReference type="Gene3D" id="1.10.10.10">
    <property type="entry name" value="Winged helix-like DNA-binding domain superfamily/Winged helix DNA-binding domain"/>
    <property type="match status" value="1"/>
</dbReference>
<dbReference type="Pfam" id="PF00271">
    <property type="entry name" value="Helicase_C"/>
    <property type="match status" value="1"/>
</dbReference>
<dbReference type="InterPro" id="IPR001650">
    <property type="entry name" value="Helicase_C-like"/>
</dbReference>
<keyword evidence="14" id="KW-0413">Isomerase</keyword>
<evidence type="ECO:0000256" key="8">
    <source>
        <dbReference type="ARBA" id="ARBA00022801"/>
    </source>
</evidence>
<dbReference type="SUPFAM" id="SSF52540">
    <property type="entry name" value="P-loop containing nucleoside triphosphate hydrolases"/>
    <property type="match status" value="2"/>
</dbReference>
<dbReference type="PANTHER" id="PTHR13710">
    <property type="entry name" value="DNA HELICASE RECQ FAMILY MEMBER"/>
    <property type="match status" value="1"/>
</dbReference>
<dbReference type="GO" id="GO:0000724">
    <property type="term" value="P:double-strand break repair via homologous recombination"/>
    <property type="evidence" value="ECO:0007669"/>
    <property type="project" value="TreeGrafter"/>
</dbReference>
<dbReference type="FunFam" id="3.40.50.300:FF:000340">
    <property type="entry name" value="Bloom syndrome, RecQ helicase"/>
    <property type="match status" value="1"/>
</dbReference>
<dbReference type="Pfam" id="PF00570">
    <property type="entry name" value="HRDC"/>
    <property type="match status" value="1"/>
</dbReference>
<dbReference type="PROSITE" id="PS00690">
    <property type="entry name" value="DEAH_ATP_HELICASE"/>
    <property type="match status" value="1"/>
</dbReference>
<dbReference type="InterPro" id="IPR014001">
    <property type="entry name" value="Helicase_ATP-bd"/>
</dbReference>
<dbReference type="GO" id="GO:0005737">
    <property type="term" value="C:cytoplasm"/>
    <property type="evidence" value="ECO:0007669"/>
    <property type="project" value="TreeGrafter"/>
</dbReference>
<dbReference type="GO" id="GO:0005694">
    <property type="term" value="C:chromosome"/>
    <property type="evidence" value="ECO:0007669"/>
    <property type="project" value="TreeGrafter"/>
</dbReference>
<dbReference type="CDD" id="cd18794">
    <property type="entry name" value="SF2_C_RecQ"/>
    <property type="match status" value="1"/>
</dbReference>
<evidence type="ECO:0000256" key="5">
    <source>
        <dbReference type="ARBA" id="ARBA00022723"/>
    </source>
</evidence>
<evidence type="ECO:0000313" key="27">
    <source>
        <dbReference type="RefSeq" id="XP_011505803.1"/>
    </source>
</evidence>
<name>A0AAJ6YWS3_9HYME</name>
<evidence type="ECO:0000256" key="2">
    <source>
        <dbReference type="ARBA" id="ARBA00004123"/>
    </source>
</evidence>